<gene>
    <name evidence="1" type="ORF">YALI1_D22922g</name>
</gene>
<dbReference type="AlphaFoldDB" id="A0A1D8NF65"/>
<dbReference type="VEuPathDB" id="FungiDB:YALI1_D22922g"/>
<dbReference type="RefSeq" id="XP_068138863.1">
    <property type="nucleotide sequence ID" value="XM_068282762.1"/>
</dbReference>
<protein>
    <submittedName>
        <fullName evidence="1">Uncharacterized protein</fullName>
    </submittedName>
</protein>
<dbReference type="Proteomes" id="UP000182444">
    <property type="component" value="Chromosome 1D"/>
</dbReference>
<accession>A0A1D8NF65</accession>
<organism evidence="1 2">
    <name type="scientific">Yarrowia lipolytica</name>
    <name type="common">Candida lipolytica</name>
    <dbReference type="NCBI Taxonomy" id="4952"/>
    <lineage>
        <taxon>Eukaryota</taxon>
        <taxon>Fungi</taxon>
        <taxon>Dikarya</taxon>
        <taxon>Ascomycota</taxon>
        <taxon>Saccharomycotina</taxon>
        <taxon>Dipodascomycetes</taxon>
        <taxon>Dipodascales</taxon>
        <taxon>Dipodascales incertae sedis</taxon>
        <taxon>Yarrowia</taxon>
    </lineage>
</organism>
<proteinExistence type="predicted"/>
<evidence type="ECO:0000313" key="2">
    <source>
        <dbReference type="Proteomes" id="UP000182444"/>
    </source>
</evidence>
<dbReference type="EMBL" id="CP017556">
    <property type="protein sequence ID" value="AOW04253.1"/>
    <property type="molecule type" value="Genomic_DNA"/>
</dbReference>
<sequence length="66" mass="7662">MALICVSRREEFTKNGSKTTGQVSFYSSRQDTDNALQEHLPRLLSRSRRLYCHVPRVTSCTPWCRS</sequence>
<name>A0A1D8NF65_YARLL</name>
<dbReference type="GeneID" id="94583376"/>
<reference evidence="1 2" key="1">
    <citation type="journal article" date="2016" name="PLoS ONE">
        <title>Sequence Assembly of Yarrowia lipolytica Strain W29/CLIB89 Shows Transposable Element Diversity.</title>
        <authorList>
            <person name="Magnan C."/>
            <person name="Yu J."/>
            <person name="Chang I."/>
            <person name="Jahn E."/>
            <person name="Kanomata Y."/>
            <person name="Wu J."/>
            <person name="Zeller M."/>
            <person name="Oakes M."/>
            <person name="Baldi P."/>
            <person name="Sandmeyer S."/>
        </authorList>
    </citation>
    <scope>NUCLEOTIDE SEQUENCE [LARGE SCALE GENOMIC DNA]</scope>
    <source>
        <strain evidence="2">CLIB89(W29)</strain>
    </source>
</reference>
<evidence type="ECO:0000313" key="1">
    <source>
        <dbReference type="EMBL" id="AOW04253.1"/>
    </source>
</evidence>